<feature type="region of interest" description="Disordered" evidence="1">
    <location>
        <begin position="168"/>
        <end position="212"/>
    </location>
</feature>
<feature type="compositionally biased region" description="Basic residues" evidence="1">
    <location>
        <begin position="203"/>
        <end position="212"/>
    </location>
</feature>
<reference evidence="3 4" key="1">
    <citation type="submission" date="2019-03" db="EMBL/GenBank/DDBJ databases">
        <authorList>
            <person name="Dong K."/>
        </authorList>
    </citation>
    <scope>NUCLEOTIDE SEQUENCE [LARGE SCALE GENOMIC DNA]</scope>
    <source>
        <strain evidence="4">dk512</strain>
    </source>
</reference>
<dbReference type="Gene3D" id="3.30.450.40">
    <property type="match status" value="1"/>
</dbReference>
<accession>A0ABX5SWF4</accession>
<proteinExistence type="predicted"/>
<evidence type="ECO:0000313" key="4">
    <source>
        <dbReference type="Proteomes" id="UP000295748"/>
    </source>
</evidence>
<keyword evidence="4" id="KW-1185">Reference proteome</keyword>
<protein>
    <recommendedName>
        <fullName evidence="2">Signal transduction histidine kinase subgroup 3 dimerisation and phosphoacceptor domain-containing protein</fullName>
    </recommendedName>
</protein>
<feature type="domain" description="Signal transduction histidine kinase subgroup 3 dimerisation and phosphoacceptor" evidence="2">
    <location>
        <begin position="80"/>
        <end position="144"/>
    </location>
</feature>
<dbReference type="EMBL" id="CP038266">
    <property type="protein sequence ID" value="QBR89482.1"/>
    <property type="molecule type" value="Genomic_DNA"/>
</dbReference>
<evidence type="ECO:0000256" key="1">
    <source>
        <dbReference type="SAM" id="MobiDB-lite"/>
    </source>
</evidence>
<evidence type="ECO:0000259" key="2">
    <source>
        <dbReference type="Pfam" id="PF07730"/>
    </source>
</evidence>
<feature type="compositionally biased region" description="Basic residues" evidence="1">
    <location>
        <begin position="176"/>
        <end position="194"/>
    </location>
</feature>
<evidence type="ECO:0000313" key="3">
    <source>
        <dbReference type="EMBL" id="QBR89482.1"/>
    </source>
</evidence>
<name>A0ABX5SWF4_9MICO</name>
<dbReference type="SUPFAM" id="SSF55781">
    <property type="entry name" value="GAF domain-like"/>
    <property type="match status" value="1"/>
</dbReference>
<gene>
    <name evidence="3" type="ORF">E4K62_12820</name>
</gene>
<dbReference type="Proteomes" id="UP000295748">
    <property type="component" value="Chromosome"/>
</dbReference>
<dbReference type="Pfam" id="PF07730">
    <property type="entry name" value="HisKA_3"/>
    <property type="match status" value="1"/>
</dbReference>
<organism evidence="3 4">
    <name type="scientific">Microbacterium wangchenii</name>
    <dbReference type="NCBI Taxonomy" id="2541726"/>
    <lineage>
        <taxon>Bacteria</taxon>
        <taxon>Bacillati</taxon>
        <taxon>Actinomycetota</taxon>
        <taxon>Actinomycetes</taxon>
        <taxon>Micrococcales</taxon>
        <taxon>Microbacteriaceae</taxon>
        <taxon>Microbacterium</taxon>
    </lineage>
</organism>
<dbReference type="RefSeq" id="WP_135068026.1">
    <property type="nucleotide sequence ID" value="NZ_CP038266.1"/>
</dbReference>
<sequence>MAEVRLQPTVGALHAEAPIVVNGESWGVLAVDAETPSRIDGRDRLKPFADLMAAAIANAEHRADLTRSRERVIAAADEARRRLQRDVHDGAQQRLVHTILLLKLARDSAAGGGDVTGMLADALAHAEEANRRLRDVVRGILPAALARNGLAAGIESLAAETPIPCISRSSFPGCRRPSKPRHTSPLPKRSRTRSTRAGDTSKRVVRVVRRRR</sequence>
<dbReference type="InterPro" id="IPR011712">
    <property type="entry name" value="Sig_transdc_His_kin_sub3_dim/P"/>
</dbReference>
<dbReference type="Gene3D" id="6.10.250.2870">
    <property type="match status" value="1"/>
</dbReference>
<dbReference type="InterPro" id="IPR029016">
    <property type="entry name" value="GAF-like_dom_sf"/>
</dbReference>